<protein>
    <submittedName>
        <fullName evidence="2">Major sperm protein</fullName>
    </submittedName>
</protein>
<organism evidence="1 2">
    <name type="scientific">Rhabditophanes sp. KR3021</name>
    <dbReference type="NCBI Taxonomy" id="114890"/>
    <lineage>
        <taxon>Eukaryota</taxon>
        <taxon>Metazoa</taxon>
        <taxon>Ecdysozoa</taxon>
        <taxon>Nematoda</taxon>
        <taxon>Chromadorea</taxon>
        <taxon>Rhabditida</taxon>
        <taxon>Tylenchina</taxon>
        <taxon>Panagrolaimomorpha</taxon>
        <taxon>Strongyloidoidea</taxon>
        <taxon>Alloionematidae</taxon>
        <taxon>Rhabditophanes</taxon>
    </lineage>
</organism>
<dbReference type="WBParaSite" id="RSKR_0001005250.1">
    <property type="protein sequence ID" value="RSKR_0001005250.1"/>
    <property type="gene ID" value="RSKR_0001005250"/>
</dbReference>
<name>A0AC35UCC4_9BILA</name>
<evidence type="ECO:0000313" key="1">
    <source>
        <dbReference type="Proteomes" id="UP000095286"/>
    </source>
</evidence>
<dbReference type="Proteomes" id="UP000095286">
    <property type="component" value="Unplaced"/>
</dbReference>
<accession>A0AC35UCC4</accession>
<proteinExistence type="predicted"/>
<sequence length="178" mass="20284">MFSIRNDDTKEFHIVVNKHNGILKIELPLINGAYRDLRLVFNPNLIIPGYTNVNCYLDNPGSVKKFKERTNLIHQIAEEFGVTKQMRTTTFEQESQSEAIELGVEDLSNTSQSSDASGKSQDLECLELFDDQTSYPSRIFYSCLTSYPSSTSCSSYSYSSKYHTQVKPDPLKQPKVKY</sequence>
<evidence type="ECO:0000313" key="2">
    <source>
        <dbReference type="WBParaSite" id="RSKR_0001005250.1"/>
    </source>
</evidence>
<reference evidence="2" key="1">
    <citation type="submission" date="2016-11" db="UniProtKB">
        <authorList>
            <consortium name="WormBaseParasite"/>
        </authorList>
    </citation>
    <scope>IDENTIFICATION</scope>
    <source>
        <strain evidence="2">KR3021</strain>
    </source>
</reference>